<name>A0A2P7NRN0_9PROT</name>
<keyword evidence="4" id="KW-1185">Reference proteome</keyword>
<gene>
    <name evidence="3" type="ORF">C7H79_15355</name>
</gene>
<feature type="domain" description="ASPIC/UnbV" evidence="2">
    <location>
        <begin position="575"/>
        <end position="640"/>
    </location>
</feature>
<accession>A0A2P7NRN0</accession>
<dbReference type="EMBL" id="PXXU01000073">
    <property type="protein sequence ID" value="PSJ16089.1"/>
    <property type="molecule type" value="Genomic_DNA"/>
</dbReference>
<dbReference type="PANTHER" id="PTHR16026:SF0">
    <property type="entry name" value="CARTILAGE ACIDIC PROTEIN 1"/>
    <property type="match status" value="1"/>
</dbReference>
<proteinExistence type="predicted"/>
<dbReference type="InterPro" id="IPR011519">
    <property type="entry name" value="UnbV_ASPIC"/>
</dbReference>
<dbReference type="Pfam" id="PF07593">
    <property type="entry name" value="UnbV_ASPIC"/>
    <property type="match status" value="1"/>
</dbReference>
<dbReference type="InterPro" id="IPR027039">
    <property type="entry name" value="Crtac1"/>
</dbReference>
<sequence length="652" mass="71565">MIELKKAITYCAAVCFLGGTQSLSADIVFKDQTQSAGLTTSLHTGYGSAWGDFNGDGWLDIWIGNHTNKPQLYINNGNGTFSERLNEFWEGDPFRDAHGGAWADFDNDGDLDLIELYGNRGGIAADNKAFYVNHAGRLIDEAAVLGLNDNFGRGRTPLWLDWNNDGMLDLYMTNVKRPFDNLGPSQLMLQKSDGTFAPAPGMTKNTNGEFTQLAYFDSAVHLLTSGWIFYPQELYRLGNTTPLPILGTTRPKFRYLQDVAVADFDGNLEDDLLVLAAPTVNSWILDQKTRRLVTVDTHGLSSIAKGSLNFWLQGPTQLTIRIYGAFEPWTLDMVHVGESGSNLAALVPEVVDGEQRYTLELMLDATNPDMNGIVKSKLQTSPGIYAGWIPSIGQWRVEIRGPKSFRAKFESIDTAFEKVVSDGREFWTKNHSSKLVMVSRRAGEFIVADNFGYDFADACRSIAVGDFDNDMDLDVYVTCANGLRNKQNILLENIGGAFFPVPNAGGAGTRNIGIGGGRVSVADYNNDGYLDLLVTDGGRLEYPFNSGRQYLLRNMGGSNHWLKIDLVGCQSNRDGIGARVVVTAGGHKQGRLQAGGMRNGVQDDRRLHFGLAKNVIAESVVVNWPSGIRTNLTGLAADKIHVIREDSSCVRP</sequence>
<protein>
    <recommendedName>
        <fullName evidence="2">ASPIC/UnbV domain-containing protein</fullName>
    </recommendedName>
</protein>
<dbReference type="InterPro" id="IPR028994">
    <property type="entry name" value="Integrin_alpha_N"/>
</dbReference>
<dbReference type="Proteomes" id="UP000241912">
    <property type="component" value="Unassembled WGS sequence"/>
</dbReference>
<organism evidence="3 4">
    <name type="scientific">Nitrosomonas supralitoralis</name>
    <dbReference type="NCBI Taxonomy" id="2116706"/>
    <lineage>
        <taxon>Bacteria</taxon>
        <taxon>Pseudomonadati</taxon>
        <taxon>Pseudomonadota</taxon>
        <taxon>Betaproteobacteria</taxon>
        <taxon>Nitrosomonadales</taxon>
        <taxon>Nitrosomonadaceae</taxon>
        <taxon>Nitrosomonas</taxon>
    </lineage>
</organism>
<reference evidence="3 4" key="1">
    <citation type="submission" date="2018-03" db="EMBL/GenBank/DDBJ databases">
        <title>Draft genome of Nitrosomonas supralitoralis APG5.</title>
        <authorList>
            <person name="Urakawa H."/>
            <person name="Lopez J.V."/>
        </authorList>
    </citation>
    <scope>NUCLEOTIDE SEQUENCE [LARGE SCALE GENOMIC DNA]</scope>
    <source>
        <strain evidence="3 4">APG5</strain>
    </source>
</reference>
<dbReference type="RefSeq" id="WP_106708163.1">
    <property type="nucleotide sequence ID" value="NZ_PXXU01000073.1"/>
</dbReference>
<evidence type="ECO:0000313" key="3">
    <source>
        <dbReference type="EMBL" id="PSJ16089.1"/>
    </source>
</evidence>
<dbReference type="InterPro" id="IPR013517">
    <property type="entry name" value="FG-GAP"/>
</dbReference>
<dbReference type="OrthoDB" id="5481797at2"/>
<dbReference type="AlphaFoldDB" id="A0A2P7NRN0"/>
<evidence type="ECO:0000259" key="2">
    <source>
        <dbReference type="Pfam" id="PF07593"/>
    </source>
</evidence>
<evidence type="ECO:0000313" key="4">
    <source>
        <dbReference type="Proteomes" id="UP000241912"/>
    </source>
</evidence>
<dbReference type="PANTHER" id="PTHR16026">
    <property type="entry name" value="CARTILAGE ACIDIC PROTEIN 1"/>
    <property type="match status" value="1"/>
</dbReference>
<comment type="caution">
    <text evidence="3">The sequence shown here is derived from an EMBL/GenBank/DDBJ whole genome shotgun (WGS) entry which is preliminary data.</text>
</comment>
<dbReference type="Gene3D" id="2.130.10.130">
    <property type="entry name" value="Integrin alpha, N-terminal"/>
    <property type="match status" value="2"/>
</dbReference>
<dbReference type="Pfam" id="PF13517">
    <property type="entry name" value="FG-GAP_3"/>
    <property type="match status" value="2"/>
</dbReference>
<keyword evidence="1" id="KW-0732">Signal</keyword>
<dbReference type="SUPFAM" id="SSF69318">
    <property type="entry name" value="Integrin alpha N-terminal domain"/>
    <property type="match status" value="2"/>
</dbReference>
<evidence type="ECO:0000256" key="1">
    <source>
        <dbReference type="ARBA" id="ARBA00022729"/>
    </source>
</evidence>